<comment type="caution">
    <text evidence="6">The sequence shown here is derived from an EMBL/GenBank/DDBJ whole genome shotgun (WGS) entry which is preliminary data.</text>
</comment>
<dbReference type="GO" id="GO:0006235">
    <property type="term" value="P:dTTP biosynthetic process"/>
    <property type="evidence" value="ECO:0007669"/>
    <property type="project" value="TreeGrafter"/>
</dbReference>
<protein>
    <recommendedName>
        <fullName evidence="2">Thymidylate kinase</fullName>
    </recommendedName>
</protein>
<evidence type="ECO:0000259" key="5">
    <source>
        <dbReference type="Pfam" id="PF02223"/>
    </source>
</evidence>
<evidence type="ECO:0000256" key="4">
    <source>
        <dbReference type="ARBA" id="ARBA00022840"/>
    </source>
</evidence>
<dbReference type="InterPro" id="IPR027417">
    <property type="entry name" value="P-loop_NTPase"/>
</dbReference>
<name>A0A7W9NIG7_9PSEU</name>
<accession>A0A7W9NIG7</accession>
<evidence type="ECO:0000256" key="1">
    <source>
        <dbReference type="ARBA" id="ARBA00009776"/>
    </source>
</evidence>
<evidence type="ECO:0000256" key="3">
    <source>
        <dbReference type="ARBA" id="ARBA00022741"/>
    </source>
</evidence>
<comment type="similarity">
    <text evidence="1">Belongs to the thymidylate kinase family.</text>
</comment>
<dbReference type="Proteomes" id="UP000585638">
    <property type="component" value="Unassembled WGS sequence"/>
</dbReference>
<dbReference type="GO" id="GO:0005524">
    <property type="term" value="F:ATP binding"/>
    <property type="evidence" value="ECO:0007669"/>
    <property type="project" value="UniProtKB-KW"/>
</dbReference>
<dbReference type="PANTHER" id="PTHR10344">
    <property type="entry name" value="THYMIDYLATE KINASE"/>
    <property type="match status" value="1"/>
</dbReference>
<feature type="domain" description="Thymidylate kinase-like" evidence="5">
    <location>
        <begin position="7"/>
        <end position="164"/>
    </location>
</feature>
<evidence type="ECO:0000256" key="2">
    <source>
        <dbReference type="ARBA" id="ARBA00017144"/>
    </source>
</evidence>
<dbReference type="Pfam" id="PF02223">
    <property type="entry name" value="Thymidylate_kin"/>
    <property type="match status" value="1"/>
</dbReference>
<dbReference type="RefSeq" id="WP_184864952.1">
    <property type="nucleotide sequence ID" value="NZ_BAAAWY010000018.1"/>
</dbReference>
<dbReference type="GO" id="GO:0004798">
    <property type="term" value="F:dTMP kinase activity"/>
    <property type="evidence" value="ECO:0007669"/>
    <property type="project" value="TreeGrafter"/>
</dbReference>
<sequence length="211" mass="22996">MARLVVIEGLDGAGKRTLSDALTAELDKRGATATRIAFPRYGEDVHADLVRDAMYLRLGDLVKSVHGMAVLFALDRQAALPVISEALAAHDVVLLDRYIASNAAYGAARLHEDVNGDFVRWVHDLEVDRFGLPLPDRQLLLRVPVEVAAARAAGREQTERERDSYETDDGLQARCAVVYDQFVETGWLAPWTVVDGVAGADFGALAEQLLG</sequence>
<evidence type="ECO:0000313" key="7">
    <source>
        <dbReference type="Proteomes" id="UP000585638"/>
    </source>
</evidence>
<keyword evidence="6" id="KW-0418">Kinase</keyword>
<dbReference type="Gene3D" id="3.40.50.300">
    <property type="entry name" value="P-loop containing nucleotide triphosphate hydrolases"/>
    <property type="match status" value="1"/>
</dbReference>
<keyword evidence="3" id="KW-0547">Nucleotide-binding</keyword>
<dbReference type="GO" id="GO:0006227">
    <property type="term" value="P:dUDP biosynthetic process"/>
    <property type="evidence" value="ECO:0007669"/>
    <property type="project" value="TreeGrafter"/>
</dbReference>
<dbReference type="SUPFAM" id="SSF52540">
    <property type="entry name" value="P-loop containing nucleoside triphosphate hydrolases"/>
    <property type="match status" value="1"/>
</dbReference>
<gene>
    <name evidence="6" type="ORF">BJ998_004770</name>
</gene>
<evidence type="ECO:0000313" key="6">
    <source>
        <dbReference type="EMBL" id="MBB5893574.1"/>
    </source>
</evidence>
<reference evidence="6 7" key="1">
    <citation type="submission" date="2020-08" db="EMBL/GenBank/DDBJ databases">
        <title>Sequencing the genomes of 1000 actinobacteria strains.</title>
        <authorList>
            <person name="Klenk H.-P."/>
        </authorList>
    </citation>
    <scope>NUCLEOTIDE SEQUENCE [LARGE SCALE GENOMIC DNA]</scope>
    <source>
        <strain evidence="6 7">DSM 43851</strain>
    </source>
</reference>
<dbReference type="GO" id="GO:0005829">
    <property type="term" value="C:cytosol"/>
    <property type="evidence" value="ECO:0007669"/>
    <property type="project" value="TreeGrafter"/>
</dbReference>
<proteinExistence type="inferred from homology"/>
<dbReference type="EMBL" id="JACHIR010000001">
    <property type="protein sequence ID" value="MBB5893574.1"/>
    <property type="molecule type" value="Genomic_DNA"/>
</dbReference>
<dbReference type="InterPro" id="IPR039430">
    <property type="entry name" value="Thymidylate_kin-like_dom"/>
</dbReference>
<dbReference type="CDD" id="cd01672">
    <property type="entry name" value="TMPK"/>
    <property type="match status" value="1"/>
</dbReference>
<dbReference type="AlphaFoldDB" id="A0A7W9NIG7"/>
<dbReference type="GO" id="GO:0006233">
    <property type="term" value="P:dTDP biosynthetic process"/>
    <property type="evidence" value="ECO:0007669"/>
    <property type="project" value="TreeGrafter"/>
</dbReference>
<keyword evidence="4" id="KW-0067">ATP-binding</keyword>
<keyword evidence="6" id="KW-0808">Transferase</keyword>
<organism evidence="6 7">
    <name type="scientific">Kutzneria kofuensis</name>
    <dbReference type="NCBI Taxonomy" id="103725"/>
    <lineage>
        <taxon>Bacteria</taxon>
        <taxon>Bacillati</taxon>
        <taxon>Actinomycetota</taxon>
        <taxon>Actinomycetes</taxon>
        <taxon>Pseudonocardiales</taxon>
        <taxon>Pseudonocardiaceae</taxon>
        <taxon>Kutzneria</taxon>
    </lineage>
</organism>
<keyword evidence="7" id="KW-1185">Reference proteome</keyword>
<dbReference type="PANTHER" id="PTHR10344:SF4">
    <property type="entry name" value="UMP-CMP KINASE 2, MITOCHONDRIAL"/>
    <property type="match status" value="1"/>
</dbReference>
<dbReference type="NCBIfam" id="NF005923">
    <property type="entry name" value="PRK07933.1"/>
    <property type="match status" value="1"/>
</dbReference>